<gene>
    <name evidence="4" type="ORF">C8F04DRAFT_1190976</name>
</gene>
<feature type="region of interest" description="Disordered" evidence="2">
    <location>
        <begin position="1"/>
        <end position="246"/>
    </location>
</feature>
<dbReference type="EMBL" id="JARJCM010000146">
    <property type="protein sequence ID" value="KAJ7025938.1"/>
    <property type="molecule type" value="Genomic_DNA"/>
</dbReference>
<feature type="compositionally biased region" description="Low complexity" evidence="2">
    <location>
        <begin position="1"/>
        <end position="27"/>
    </location>
</feature>
<feature type="compositionally biased region" description="Low complexity" evidence="2">
    <location>
        <begin position="152"/>
        <end position="176"/>
    </location>
</feature>
<dbReference type="PANTHER" id="PTHR10963:SF55">
    <property type="entry name" value="GLYCOSIDE HYDROLASE FAMILY 16 PROTEIN"/>
    <property type="match status" value="1"/>
</dbReference>
<dbReference type="PROSITE" id="PS51762">
    <property type="entry name" value="GH16_2"/>
    <property type="match status" value="1"/>
</dbReference>
<protein>
    <submittedName>
        <fullName evidence="4">GH16 beta-1,3-glucan recognition protein</fullName>
    </submittedName>
</protein>
<feature type="domain" description="GH16" evidence="3">
    <location>
        <begin position="398"/>
        <end position="723"/>
    </location>
</feature>
<accession>A0AAD6SF78</accession>
<proteinExistence type="inferred from homology"/>
<dbReference type="InterPro" id="IPR013320">
    <property type="entry name" value="ConA-like_dom_sf"/>
</dbReference>
<dbReference type="InterPro" id="IPR050546">
    <property type="entry name" value="Glycosyl_Hydrlase_16"/>
</dbReference>
<keyword evidence="5" id="KW-1185">Reference proteome</keyword>
<dbReference type="Gene3D" id="2.60.120.200">
    <property type="match status" value="1"/>
</dbReference>
<feature type="compositionally biased region" description="Low complexity" evidence="2">
    <location>
        <begin position="61"/>
        <end position="90"/>
    </location>
</feature>
<dbReference type="GO" id="GO:0005975">
    <property type="term" value="P:carbohydrate metabolic process"/>
    <property type="evidence" value="ECO:0007669"/>
    <property type="project" value="InterPro"/>
</dbReference>
<evidence type="ECO:0000259" key="3">
    <source>
        <dbReference type="PROSITE" id="PS51762"/>
    </source>
</evidence>
<name>A0AAD6SF78_9AGAR</name>
<evidence type="ECO:0000256" key="1">
    <source>
        <dbReference type="ARBA" id="ARBA00006865"/>
    </source>
</evidence>
<comment type="caution">
    <text evidence="4">The sequence shown here is derived from an EMBL/GenBank/DDBJ whole genome shotgun (WGS) entry which is preliminary data.</text>
</comment>
<feature type="compositionally biased region" description="Polar residues" evidence="2">
    <location>
        <begin position="178"/>
        <end position="192"/>
    </location>
</feature>
<dbReference type="PANTHER" id="PTHR10963">
    <property type="entry name" value="GLYCOSYL HYDROLASE-RELATED"/>
    <property type="match status" value="1"/>
</dbReference>
<dbReference type="Pfam" id="PF00722">
    <property type="entry name" value="Glyco_hydro_16"/>
    <property type="match status" value="1"/>
</dbReference>
<reference evidence="4" key="1">
    <citation type="submission" date="2023-03" db="EMBL/GenBank/DDBJ databases">
        <title>Massive genome expansion in bonnet fungi (Mycena s.s.) driven by repeated elements and novel gene families across ecological guilds.</title>
        <authorList>
            <consortium name="Lawrence Berkeley National Laboratory"/>
            <person name="Harder C.B."/>
            <person name="Miyauchi S."/>
            <person name="Viragh M."/>
            <person name="Kuo A."/>
            <person name="Thoen E."/>
            <person name="Andreopoulos B."/>
            <person name="Lu D."/>
            <person name="Skrede I."/>
            <person name="Drula E."/>
            <person name="Henrissat B."/>
            <person name="Morin E."/>
            <person name="Kohler A."/>
            <person name="Barry K."/>
            <person name="LaButti K."/>
            <person name="Morin E."/>
            <person name="Salamov A."/>
            <person name="Lipzen A."/>
            <person name="Mereny Z."/>
            <person name="Hegedus B."/>
            <person name="Baldrian P."/>
            <person name="Stursova M."/>
            <person name="Weitz H."/>
            <person name="Taylor A."/>
            <person name="Grigoriev I.V."/>
            <person name="Nagy L.G."/>
            <person name="Martin F."/>
            <person name="Kauserud H."/>
        </authorList>
    </citation>
    <scope>NUCLEOTIDE SEQUENCE</scope>
    <source>
        <strain evidence="4">CBHHK200</strain>
    </source>
</reference>
<evidence type="ECO:0000256" key="2">
    <source>
        <dbReference type="SAM" id="MobiDB-lite"/>
    </source>
</evidence>
<organism evidence="4 5">
    <name type="scientific">Mycena alexandri</name>
    <dbReference type="NCBI Taxonomy" id="1745969"/>
    <lineage>
        <taxon>Eukaryota</taxon>
        <taxon>Fungi</taxon>
        <taxon>Dikarya</taxon>
        <taxon>Basidiomycota</taxon>
        <taxon>Agaricomycotina</taxon>
        <taxon>Agaricomycetes</taxon>
        <taxon>Agaricomycetidae</taxon>
        <taxon>Agaricales</taxon>
        <taxon>Marasmiineae</taxon>
        <taxon>Mycenaceae</taxon>
        <taxon>Mycena</taxon>
    </lineage>
</organism>
<evidence type="ECO:0000313" key="5">
    <source>
        <dbReference type="Proteomes" id="UP001218188"/>
    </source>
</evidence>
<comment type="similarity">
    <text evidence="1">Belongs to the glycosyl hydrolase 16 family.</text>
</comment>
<dbReference type="SUPFAM" id="SSF49899">
    <property type="entry name" value="Concanavalin A-like lectins/glucanases"/>
    <property type="match status" value="1"/>
</dbReference>
<dbReference type="Proteomes" id="UP001218188">
    <property type="component" value="Unassembled WGS sequence"/>
</dbReference>
<dbReference type="GO" id="GO:0004553">
    <property type="term" value="F:hydrolase activity, hydrolyzing O-glycosyl compounds"/>
    <property type="evidence" value="ECO:0007669"/>
    <property type="project" value="InterPro"/>
</dbReference>
<feature type="compositionally biased region" description="Polar residues" evidence="2">
    <location>
        <begin position="39"/>
        <end position="49"/>
    </location>
</feature>
<dbReference type="InterPro" id="IPR000757">
    <property type="entry name" value="Beta-glucanase-like"/>
</dbReference>
<feature type="compositionally biased region" description="Polar residues" evidence="2">
    <location>
        <begin position="98"/>
        <end position="116"/>
    </location>
</feature>
<evidence type="ECO:0000313" key="4">
    <source>
        <dbReference type="EMBL" id="KAJ7025938.1"/>
    </source>
</evidence>
<dbReference type="AlphaFoldDB" id="A0AAD6SF78"/>
<sequence>MARPAPLFFLPPVSSSSNQEQNQGQGQYDSEPPSPTQPSAPHTPRSLSFLTPAFPLRDSTASSANANYPYANPFAGNSGPQAQAQGQANPFSPPASVRSFSASGNFSPLHSPSASATPLPLDTPNGGPGAGGYFGQSPDSTRASSLVDVPRAFSSYSVGAGAGAGSRPSTGGSAAGRPSTSGASPLGLTSTNASAEGASNSAGGPGSLKPKRSTFASPPPRPMTIYASGAAGAGGARSRRERPKSTALLVPNGNTVGDAGEEYRKTLAATNRKTVPVGTYATLTQTLSKPWLKKRDPRGRVAYWMTYGVVLGGLAAGAARIYTGYKGVMLLTDTLCPVLTQDFSDTTTAQLFGSGAAGEGGTWFREVDASGFGNGEFEMTTASDANSFVYNNQLYLVPTLTSDVIPQSSILDGAVYNLTDCTYNITHSSGYTTTGHGSAGINTTEGAGADGTGGIAPDTPLDLAAYLDACSAVSNATEGRILPPVMSARISTRRSASLKFGRVEVRAKLPTGDWLWPAIWMLPVDSAYGPWPLSGEIDIMEARGNGPSYPKQGANYVRTSLNWGPATFLNAVAKTYGWLFERRGRFDEEFHTYALEWNQEFIRTYVDSRLNNIYEVKLSESFWQRGDFPTVVQNGTQSVVLENPWVNGTKAAPFDQPFYLIMNVAVGGTNGWFPDGPEKPWLDGSGTAPLDFLRAQDEWYPTWPQDISKRAMVIDSVKMWEKC</sequence>
<feature type="compositionally biased region" description="Low complexity" evidence="2">
    <location>
        <begin position="193"/>
        <end position="202"/>
    </location>
</feature>